<dbReference type="SUPFAM" id="SSF56059">
    <property type="entry name" value="Glutathione synthetase ATP-binding domain-like"/>
    <property type="match status" value="1"/>
</dbReference>
<dbReference type="PROSITE" id="PS50975">
    <property type="entry name" value="ATP_GRASP"/>
    <property type="match status" value="1"/>
</dbReference>
<keyword evidence="1" id="KW-0067">ATP-binding</keyword>
<comment type="caution">
    <text evidence="3">The sequence shown here is derived from an EMBL/GenBank/DDBJ whole genome shotgun (WGS) entry which is preliminary data.</text>
</comment>
<gene>
    <name evidence="3" type="ORF">IQ782_08680</name>
</gene>
<protein>
    <recommendedName>
        <fullName evidence="2">ATP-grasp domain-containing protein</fullName>
    </recommendedName>
</protein>
<keyword evidence="4" id="KW-1185">Reference proteome</keyword>
<dbReference type="PANTHER" id="PTHR21621">
    <property type="entry name" value="RIBOSOMAL PROTEIN S6 MODIFICATION PROTEIN"/>
    <property type="match status" value="1"/>
</dbReference>
<dbReference type="InterPro" id="IPR013651">
    <property type="entry name" value="ATP-grasp_RimK-type"/>
</dbReference>
<dbReference type="Gene3D" id="3.30.470.20">
    <property type="entry name" value="ATP-grasp fold, B domain"/>
    <property type="match status" value="1"/>
</dbReference>
<dbReference type="Pfam" id="PF08443">
    <property type="entry name" value="RimK"/>
    <property type="match status" value="1"/>
</dbReference>
<dbReference type="InterPro" id="IPR011761">
    <property type="entry name" value="ATP-grasp"/>
</dbReference>
<evidence type="ECO:0000256" key="1">
    <source>
        <dbReference type="PROSITE-ProRule" id="PRU00409"/>
    </source>
</evidence>
<proteinExistence type="predicted"/>
<feature type="domain" description="ATP-grasp" evidence="2">
    <location>
        <begin position="127"/>
        <end position="302"/>
    </location>
</feature>
<dbReference type="EMBL" id="JADFFK010000005">
    <property type="protein sequence ID" value="MBE9636909.1"/>
    <property type="molecule type" value="Genomic_DNA"/>
</dbReference>
<accession>A0ABR9X033</accession>
<sequence length="317" mass="34934">MILVVGIPSEPPVRRVLDAAEAQGIEVVLLNPREAAHADLLLHQSGGHARLMLHRAGALRDLSQARGVYTRLGTEQGLPEYHRGTTEARARIAAWHGLLNDWMETTPVPVLNRIKACNSNMSKPYQARIIAACGLAVPETLVTNDPEAARAFRARHGTVIFKSISAHRSIVRKLEGSHLARLSQLRCLPVQFQQWVEGTDIRVHVIGEAVFATRIESTAEDYRYARHDGEAAEYTPTRLPSEIEDACRRLSRRLDLPLCGIDLRQTPDGRYICFEVNPSPAYSCYEEQTGQPISHAIVRWLATGGGGVAEAAVECTG</sequence>
<dbReference type="Proteomes" id="UP000607796">
    <property type="component" value="Unassembled WGS sequence"/>
</dbReference>
<dbReference type="PANTHER" id="PTHR21621:SF0">
    <property type="entry name" value="BETA-CITRYLGLUTAMATE SYNTHASE B-RELATED"/>
    <property type="match status" value="1"/>
</dbReference>
<dbReference type="RefSeq" id="WP_194134226.1">
    <property type="nucleotide sequence ID" value="NZ_JADFFK010000005.1"/>
</dbReference>
<organism evidence="3 4">
    <name type="scientific">Salipiger mangrovisoli</name>
    <dbReference type="NCBI Taxonomy" id="2865933"/>
    <lineage>
        <taxon>Bacteria</taxon>
        <taxon>Pseudomonadati</taxon>
        <taxon>Pseudomonadota</taxon>
        <taxon>Alphaproteobacteria</taxon>
        <taxon>Rhodobacterales</taxon>
        <taxon>Roseobacteraceae</taxon>
        <taxon>Salipiger</taxon>
    </lineage>
</organism>
<reference evidence="3 4" key="1">
    <citation type="journal article" date="2021" name="Int. J. Syst. Evol. Microbiol.">
        <title>Salipiger mangrovisoli sp. nov., isolated from mangrove soil and the proposal for the reclassification of Paraphaeobacter pallidus as Salipiger pallidus comb. nov.</title>
        <authorList>
            <person name="Du J."/>
            <person name="Liu Y."/>
            <person name="Pei T."/>
            <person name="Deng M.R."/>
            <person name="Zhu H."/>
        </authorList>
    </citation>
    <scope>NUCLEOTIDE SEQUENCE [LARGE SCALE GENOMIC DNA]</scope>
    <source>
        <strain evidence="3 4">6D45A</strain>
    </source>
</reference>
<evidence type="ECO:0000313" key="4">
    <source>
        <dbReference type="Proteomes" id="UP000607796"/>
    </source>
</evidence>
<evidence type="ECO:0000313" key="3">
    <source>
        <dbReference type="EMBL" id="MBE9636909.1"/>
    </source>
</evidence>
<name>A0ABR9X033_9RHOB</name>
<evidence type="ECO:0000259" key="2">
    <source>
        <dbReference type="PROSITE" id="PS50975"/>
    </source>
</evidence>
<keyword evidence="1" id="KW-0547">Nucleotide-binding</keyword>